<dbReference type="GeneID" id="113205377"/>
<feature type="region of interest" description="Disordered" evidence="1">
    <location>
        <begin position="36"/>
        <end position="80"/>
    </location>
</feature>
<feature type="compositionally biased region" description="Low complexity" evidence="1">
    <location>
        <begin position="134"/>
        <end position="151"/>
    </location>
</feature>
<gene>
    <name evidence="5" type="primary">LOC113205377</name>
</gene>
<reference evidence="5" key="1">
    <citation type="submission" date="2025-08" db="UniProtKB">
        <authorList>
            <consortium name="RefSeq"/>
        </authorList>
    </citation>
    <scope>IDENTIFICATION</scope>
    <source>
        <tissue evidence="5">Whole organism</tissue>
    </source>
</reference>
<dbReference type="AlphaFoldDB" id="A0A9C6WXI5"/>
<keyword evidence="4" id="KW-1185">Reference proteome</keyword>
<sequence length="324" mass="33981">MCKSAGRGCFSDLVDHVDVYRARHGCLDLLDDDRQRQCKNQPRPSAAEEVDDDVPAWEQEGLQDQDDAQPQIEQHQQQEEDTIVVDDAQQDVPRDTPSLLLCCTEDMCNHIDSPDSRMRHSGPNGSEAAHVTVSSPAGAPAAHAGQAGPSAGTSEAAAAAAAAARSAEMWFKAATIAVPICGALILVLLIVLAVRLLRADSQHQRASKLSACAFPALSDKKVPLLPCGTGVGWGHGPGHGHGVNRLGPSCGGPGGALAKNHALAKLNYSASYDLLDLHKDDNCSQQRNVLLAPSTPKSSYKEVLASFVPWGGSCGAPADPPASV</sequence>
<dbReference type="Proteomes" id="UP000504606">
    <property type="component" value="Unplaced"/>
</dbReference>
<evidence type="ECO:0000313" key="4">
    <source>
        <dbReference type="Proteomes" id="UP000504606"/>
    </source>
</evidence>
<feature type="region of interest" description="Disordered" evidence="1">
    <location>
        <begin position="114"/>
        <end position="151"/>
    </location>
</feature>
<organism evidence="4 5">
    <name type="scientific">Frankliniella occidentalis</name>
    <name type="common">Western flower thrips</name>
    <name type="synonym">Euthrips occidentalis</name>
    <dbReference type="NCBI Taxonomy" id="133901"/>
    <lineage>
        <taxon>Eukaryota</taxon>
        <taxon>Metazoa</taxon>
        <taxon>Ecdysozoa</taxon>
        <taxon>Arthropoda</taxon>
        <taxon>Hexapoda</taxon>
        <taxon>Insecta</taxon>
        <taxon>Pterygota</taxon>
        <taxon>Neoptera</taxon>
        <taxon>Paraneoptera</taxon>
        <taxon>Thysanoptera</taxon>
        <taxon>Terebrantia</taxon>
        <taxon>Thripoidea</taxon>
        <taxon>Thripidae</taxon>
        <taxon>Frankliniella</taxon>
    </lineage>
</organism>
<proteinExistence type="predicted"/>
<feature type="domain" description="BMP and activin membrane-bound inhibitor C-terminal" evidence="3">
    <location>
        <begin position="164"/>
        <end position="208"/>
    </location>
</feature>
<dbReference type="OrthoDB" id="5914644at2759"/>
<evidence type="ECO:0000256" key="1">
    <source>
        <dbReference type="SAM" id="MobiDB-lite"/>
    </source>
</evidence>
<keyword evidence="2" id="KW-1133">Transmembrane helix</keyword>
<keyword evidence="2" id="KW-0812">Transmembrane</keyword>
<keyword evidence="2" id="KW-0472">Membrane</keyword>
<dbReference type="KEGG" id="foc:113205377"/>
<feature type="transmembrane region" description="Helical" evidence="2">
    <location>
        <begin position="176"/>
        <end position="197"/>
    </location>
</feature>
<evidence type="ECO:0000313" key="5">
    <source>
        <dbReference type="RefSeq" id="XP_052125566.1"/>
    </source>
</evidence>
<protein>
    <submittedName>
        <fullName evidence="5">Uncharacterized protein LOC113205377</fullName>
    </submittedName>
</protein>
<evidence type="ECO:0000256" key="2">
    <source>
        <dbReference type="SAM" id="Phobius"/>
    </source>
</evidence>
<dbReference type="Pfam" id="PF19337">
    <property type="entry name" value="BAMBI_C"/>
    <property type="match status" value="1"/>
</dbReference>
<dbReference type="InterPro" id="IPR045806">
    <property type="entry name" value="BAMBI_C"/>
</dbReference>
<dbReference type="RefSeq" id="XP_052125566.1">
    <property type="nucleotide sequence ID" value="XM_052269606.1"/>
</dbReference>
<feature type="compositionally biased region" description="Acidic residues" evidence="1">
    <location>
        <begin position="48"/>
        <end position="67"/>
    </location>
</feature>
<evidence type="ECO:0000259" key="3">
    <source>
        <dbReference type="Pfam" id="PF19337"/>
    </source>
</evidence>
<accession>A0A9C6WXI5</accession>
<name>A0A9C6WXI5_FRAOC</name>